<organism evidence="2">
    <name type="scientific">Culex pipiens</name>
    <name type="common">House mosquito</name>
    <dbReference type="NCBI Taxonomy" id="7175"/>
    <lineage>
        <taxon>Eukaryota</taxon>
        <taxon>Metazoa</taxon>
        <taxon>Ecdysozoa</taxon>
        <taxon>Arthropoda</taxon>
        <taxon>Hexapoda</taxon>
        <taxon>Insecta</taxon>
        <taxon>Pterygota</taxon>
        <taxon>Neoptera</taxon>
        <taxon>Endopterygota</taxon>
        <taxon>Diptera</taxon>
        <taxon>Nematocera</taxon>
        <taxon>Culicoidea</taxon>
        <taxon>Culicidae</taxon>
        <taxon>Culicinae</taxon>
        <taxon>Culicini</taxon>
        <taxon>Culex</taxon>
        <taxon>Culex</taxon>
    </lineage>
</organism>
<proteinExistence type="predicted"/>
<dbReference type="EMBL" id="HBUE01133979">
    <property type="protein sequence ID" value="CAG6497757.1"/>
    <property type="molecule type" value="Transcribed_RNA"/>
</dbReference>
<reference evidence="2" key="1">
    <citation type="submission" date="2021-05" db="EMBL/GenBank/DDBJ databases">
        <authorList>
            <person name="Alioto T."/>
            <person name="Alioto T."/>
            <person name="Gomez Garrido J."/>
        </authorList>
    </citation>
    <scope>NUCLEOTIDE SEQUENCE</scope>
</reference>
<accession>A0A8D8G603</accession>
<name>A0A8D8G603_CULPI</name>
<evidence type="ECO:0000256" key="1">
    <source>
        <dbReference type="SAM" id="MobiDB-lite"/>
    </source>
</evidence>
<dbReference type="AlphaFoldDB" id="A0A8D8G603"/>
<feature type="region of interest" description="Disordered" evidence="1">
    <location>
        <begin position="31"/>
        <end position="73"/>
    </location>
</feature>
<protein>
    <submittedName>
        <fullName evidence="2">(northern house mosquito) hypothetical protein</fullName>
    </submittedName>
</protein>
<evidence type="ECO:0000313" key="2">
    <source>
        <dbReference type="EMBL" id="CAG6497757.1"/>
    </source>
</evidence>
<sequence>MVVGVLLLRRTWNFLVRAVYPALLQRSGVAPLHQRQGEGIPQAGDGSPVPRQDPPADSVASHPDQCPDDRAGLCPDRSRLGLLHHGHRSAQVHERCAALLDQGQRVVLVAAVPADVDRGSVDGSAK</sequence>